<dbReference type="EMBL" id="JH597768">
    <property type="protein sequence ID" value="EHP68978.1"/>
    <property type="molecule type" value="Genomic_DNA"/>
</dbReference>
<name>H2C5A1_9CREN</name>
<organism evidence="3 4">
    <name type="scientific">Metallosphaera yellowstonensis MK1</name>
    <dbReference type="NCBI Taxonomy" id="671065"/>
    <lineage>
        <taxon>Archaea</taxon>
        <taxon>Thermoproteota</taxon>
        <taxon>Thermoprotei</taxon>
        <taxon>Sulfolobales</taxon>
        <taxon>Sulfolobaceae</taxon>
        <taxon>Metallosphaera</taxon>
    </lineage>
</organism>
<dbReference type="PANTHER" id="PTHR46401">
    <property type="entry name" value="GLYCOSYLTRANSFERASE WBBK-RELATED"/>
    <property type="match status" value="1"/>
</dbReference>
<sequence>MYILAYALAMEYDQRKKGMSGGDRILIEISKELMRRGHSSLIVTSETGAVMLREYGIHQFLSIRGTSGPFRILKKIIRGSVTSLRFDLSNVEIVYSSSIFLEDIIPGLMAKIRAHDAKWVVGYWLFPPNPFSKENPYRGKMWLRGLAFYLAGKLSQFLVRRWSDGVLVTNNLDKEKFERMGISPTRILVLKGGVDGKACLPSTESIYDAVFIGRLHPQKGVIQLIDVWEKVSKRLPDSKLLIIGNGPLEDEVKARIRMKGLNRNVEMVGFKDGVEKMLLFSRSKIVLHPVLYDSGGMAPCEAMICGLPCIAYDIPELREYYPKGCLKVKPYDIEEFAEKIINLLTDEGLFASISTEAKKYCADWDWEKKARELEGFLLSLKG</sequence>
<accession>H2C5A1</accession>
<proteinExistence type="predicted"/>
<dbReference type="CDD" id="cd03801">
    <property type="entry name" value="GT4_PimA-like"/>
    <property type="match status" value="1"/>
</dbReference>
<dbReference type="Gene3D" id="3.40.50.2000">
    <property type="entry name" value="Glycogen Phosphorylase B"/>
    <property type="match status" value="2"/>
</dbReference>
<dbReference type="STRING" id="671065.MetMK1DRAFT_00017240"/>
<evidence type="ECO:0000256" key="1">
    <source>
        <dbReference type="ARBA" id="ARBA00022679"/>
    </source>
</evidence>
<dbReference type="Pfam" id="PF00534">
    <property type="entry name" value="Glycos_transf_1"/>
    <property type="match status" value="1"/>
</dbReference>
<keyword evidence="4" id="KW-1185">Reference proteome</keyword>
<feature type="domain" description="Glycosyl transferase family 1" evidence="2">
    <location>
        <begin position="209"/>
        <end position="359"/>
    </location>
</feature>
<dbReference type="PANTHER" id="PTHR46401:SF2">
    <property type="entry name" value="GLYCOSYLTRANSFERASE WBBK-RELATED"/>
    <property type="match status" value="1"/>
</dbReference>
<dbReference type="AlphaFoldDB" id="H2C5A1"/>
<dbReference type="Proteomes" id="UP000003980">
    <property type="component" value="Unassembled WGS sequence"/>
</dbReference>
<dbReference type="SUPFAM" id="SSF53756">
    <property type="entry name" value="UDP-Glycosyltransferase/glycogen phosphorylase"/>
    <property type="match status" value="1"/>
</dbReference>
<dbReference type="RefSeq" id="WP_009072523.1">
    <property type="nucleotide sequence ID" value="NZ_JH597768.1"/>
</dbReference>
<protein>
    <submittedName>
        <fullName evidence="3">Glycosyltransferase</fullName>
    </submittedName>
</protein>
<keyword evidence="1 3" id="KW-0808">Transferase</keyword>
<evidence type="ECO:0000259" key="2">
    <source>
        <dbReference type="Pfam" id="PF00534"/>
    </source>
</evidence>
<dbReference type="HOGENOM" id="CLU_711012_0_0_2"/>
<dbReference type="eggNOG" id="arCOG01403">
    <property type="taxonomic scope" value="Archaea"/>
</dbReference>
<evidence type="ECO:0000313" key="4">
    <source>
        <dbReference type="Proteomes" id="UP000003980"/>
    </source>
</evidence>
<reference evidence="3 4" key="1">
    <citation type="submission" date="2012-01" db="EMBL/GenBank/DDBJ databases">
        <title>Improved High-Quality Draft sequence of Metallosphaera yellowstonensis MK1.</title>
        <authorList>
            <consortium name="US DOE Joint Genome Institute"/>
            <person name="Lucas S."/>
            <person name="Han J."/>
            <person name="Cheng J.-F."/>
            <person name="Goodwin L."/>
            <person name="Pitluck S."/>
            <person name="Peters L."/>
            <person name="Teshima H."/>
            <person name="Detter J.C."/>
            <person name="Han C."/>
            <person name="Tapia R."/>
            <person name="Land M."/>
            <person name="Hauser L."/>
            <person name="Kyrpides N."/>
            <person name="Kozubal M."/>
            <person name="Macur R.E."/>
            <person name="Jay Z."/>
            <person name="Inskeep W."/>
            <person name="Woyke T."/>
        </authorList>
    </citation>
    <scope>NUCLEOTIDE SEQUENCE [LARGE SCALE GENOMIC DNA]</scope>
    <source>
        <strain evidence="3 4">MK1</strain>
    </source>
</reference>
<dbReference type="GO" id="GO:0016757">
    <property type="term" value="F:glycosyltransferase activity"/>
    <property type="evidence" value="ECO:0007669"/>
    <property type="project" value="InterPro"/>
</dbReference>
<evidence type="ECO:0000313" key="3">
    <source>
        <dbReference type="EMBL" id="EHP68978.1"/>
    </source>
</evidence>
<dbReference type="InterPro" id="IPR001296">
    <property type="entry name" value="Glyco_trans_1"/>
</dbReference>
<gene>
    <name evidence="3" type="ORF">MetMK1DRAFT_00017240</name>
</gene>
<dbReference type="OrthoDB" id="132546at2157"/>